<organism evidence="1">
    <name type="scientific">Anguilla anguilla</name>
    <name type="common">European freshwater eel</name>
    <name type="synonym">Muraena anguilla</name>
    <dbReference type="NCBI Taxonomy" id="7936"/>
    <lineage>
        <taxon>Eukaryota</taxon>
        <taxon>Metazoa</taxon>
        <taxon>Chordata</taxon>
        <taxon>Craniata</taxon>
        <taxon>Vertebrata</taxon>
        <taxon>Euteleostomi</taxon>
        <taxon>Actinopterygii</taxon>
        <taxon>Neopterygii</taxon>
        <taxon>Teleostei</taxon>
        <taxon>Anguilliformes</taxon>
        <taxon>Anguillidae</taxon>
        <taxon>Anguilla</taxon>
    </lineage>
</organism>
<dbReference type="EMBL" id="GBXM01057830">
    <property type="protein sequence ID" value="JAH50747.1"/>
    <property type="molecule type" value="Transcribed_RNA"/>
</dbReference>
<reference evidence="1" key="1">
    <citation type="submission" date="2014-11" db="EMBL/GenBank/DDBJ databases">
        <authorList>
            <person name="Amaro Gonzalez C."/>
        </authorList>
    </citation>
    <scope>NUCLEOTIDE SEQUENCE</scope>
</reference>
<sequence length="48" mass="5494">MYAPTVSSLRTNNLSVYLSIYLSIECSVCNCSLHKNRNVRFCLCDMCK</sequence>
<evidence type="ECO:0000313" key="1">
    <source>
        <dbReference type="EMBL" id="JAH50747.1"/>
    </source>
</evidence>
<proteinExistence type="predicted"/>
<accession>A0A0E9TBF9</accession>
<name>A0A0E9TBF9_ANGAN</name>
<protein>
    <submittedName>
        <fullName evidence="1">Uncharacterized protein</fullName>
    </submittedName>
</protein>
<dbReference type="AlphaFoldDB" id="A0A0E9TBF9"/>
<reference evidence="1" key="2">
    <citation type="journal article" date="2015" name="Fish Shellfish Immunol.">
        <title>Early steps in the European eel (Anguilla anguilla)-Vibrio vulnificus interaction in the gills: Role of the RtxA13 toxin.</title>
        <authorList>
            <person name="Callol A."/>
            <person name="Pajuelo D."/>
            <person name="Ebbesson L."/>
            <person name="Teles M."/>
            <person name="MacKenzie S."/>
            <person name="Amaro C."/>
        </authorList>
    </citation>
    <scope>NUCLEOTIDE SEQUENCE</scope>
</reference>